<dbReference type="Gene3D" id="1.20.1070.10">
    <property type="entry name" value="Rhodopsin 7-helix transmembrane proteins"/>
    <property type="match status" value="1"/>
</dbReference>
<gene>
    <name evidence="8" type="primary">si:dkey-30c15.2</name>
</gene>
<evidence type="ECO:0000259" key="6">
    <source>
        <dbReference type="PROSITE" id="PS50262"/>
    </source>
</evidence>
<evidence type="ECO:0000256" key="1">
    <source>
        <dbReference type="ARBA" id="ARBA00004141"/>
    </source>
</evidence>
<evidence type="ECO:0000313" key="7">
    <source>
        <dbReference type="Proteomes" id="UP000192220"/>
    </source>
</evidence>
<dbReference type="GO" id="GO:0007189">
    <property type="term" value="P:adenylate cyclase-activating G protein-coupled receptor signaling pathway"/>
    <property type="evidence" value="ECO:0007669"/>
    <property type="project" value="TreeGrafter"/>
</dbReference>
<dbReference type="RefSeq" id="XP_013867781.1">
    <property type="nucleotide sequence ID" value="XM_014012327.1"/>
</dbReference>
<keyword evidence="4 5" id="KW-0472">Membrane</keyword>
<dbReference type="STRING" id="52670.A0A2I4BJ76"/>
<feature type="transmembrane region" description="Helical" evidence="5">
    <location>
        <begin position="301"/>
        <end position="318"/>
    </location>
</feature>
<sequence length="356" mass="41121">MGLSALQDYQINILSSLYIAFLTFSLAGSFSVLLVSIVKWRHLKDQALLLVQLTLADLLAALVLMFTSVKNKAGTSTGLMCHYSLPLSLTFYFISFLLVIVYAWKSKNVIQGWRESATDDEDRQSQCRKKIIEAPLYAIVWLIPLVLYFGYLLFFWGETTSLVPLQNTQYLFPLSNITMNIPNQTHFRCILFLNLWSHFSSDDILERYHDYFIGCVLLIVLISVIISCSFIYYKVEKWYEKRMDVGLFPVEGDGLSRRRFKRVLSTTRNMVLVVLFCWIPVLLVILVSIPQISSKVKQQDLFPLYCFQAVMVSLQGFLNSMVYAWKRPNFTDAVLGENTPLLRYNQIAFFDESLRS</sequence>
<dbReference type="GO" id="GO:0004930">
    <property type="term" value="F:G protein-coupled receptor activity"/>
    <property type="evidence" value="ECO:0007669"/>
    <property type="project" value="InterPro"/>
</dbReference>
<dbReference type="GO" id="GO:0005886">
    <property type="term" value="C:plasma membrane"/>
    <property type="evidence" value="ECO:0007669"/>
    <property type="project" value="TreeGrafter"/>
</dbReference>
<dbReference type="PROSITE" id="PS50262">
    <property type="entry name" value="G_PROTEIN_RECEP_F1_2"/>
    <property type="match status" value="1"/>
</dbReference>
<dbReference type="PANTHER" id="PTHR23112">
    <property type="entry name" value="G PROTEIN-COUPLED RECEPTOR 157-RELATED"/>
    <property type="match status" value="1"/>
</dbReference>
<feature type="transmembrane region" description="Helical" evidence="5">
    <location>
        <begin position="47"/>
        <end position="67"/>
    </location>
</feature>
<reference evidence="8" key="1">
    <citation type="submission" date="2025-08" db="UniProtKB">
        <authorList>
            <consortium name="RefSeq"/>
        </authorList>
    </citation>
    <scope>IDENTIFICATION</scope>
    <source>
        <strain evidence="8">Quisiro</strain>
        <tissue evidence="8">Liver</tissue>
    </source>
</reference>
<evidence type="ECO:0000313" key="8">
    <source>
        <dbReference type="RefSeq" id="XP_013867781.1"/>
    </source>
</evidence>
<keyword evidence="3 5" id="KW-1133">Transmembrane helix</keyword>
<feature type="transmembrane region" description="Helical" evidence="5">
    <location>
        <begin position="136"/>
        <end position="156"/>
    </location>
</feature>
<proteinExistence type="predicted"/>
<feature type="transmembrane region" description="Helical" evidence="5">
    <location>
        <begin position="87"/>
        <end position="104"/>
    </location>
</feature>
<feature type="transmembrane region" description="Helical" evidence="5">
    <location>
        <begin position="211"/>
        <end position="233"/>
    </location>
</feature>
<evidence type="ECO:0000256" key="4">
    <source>
        <dbReference type="ARBA" id="ARBA00023136"/>
    </source>
</evidence>
<name>A0A2I4BJ76_AUSLI</name>
<keyword evidence="2 5" id="KW-0812">Transmembrane</keyword>
<dbReference type="PANTHER" id="PTHR23112:SF36">
    <property type="entry name" value="SI:DKEY-30C15.2 PROTEIN"/>
    <property type="match status" value="1"/>
</dbReference>
<accession>A0A2I4BJ76</accession>
<dbReference type="InParanoid" id="A0A2I4BJ76"/>
<comment type="subcellular location">
    <subcellularLocation>
        <location evidence="1">Membrane</location>
        <topology evidence="1">Multi-pass membrane protein</topology>
    </subcellularLocation>
</comment>
<dbReference type="InterPro" id="IPR000276">
    <property type="entry name" value="GPCR_Rhodpsn"/>
</dbReference>
<protein>
    <submittedName>
        <fullName evidence="8">Uncharacterized protein si:dkey-30c15.2</fullName>
    </submittedName>
</protein>
<dbReference type="SUPFAM" id="SSF81321">
    <property type="entry name" value="Family A G protein-coupled receptor-like"/>
    <property type="match status" value="1"/>
</dbReference>
<feature type="transmembrane region" description="Helical" evidence="5">
    <location>
        <begin position="269"/>
        <end position="289"/>
    </location>
</feature>
<keyword evidence="7" id="KW-1185">Reference proteome</keyword>
<evidence type="ECO:0000256" key="2">
    <source>
        <dbReference type="ARBA" id="ARBA00022692"/>
    </source>
</evidence>
<organism evidence="7 8">
    <name type="scientific">Austrofundulus limnaeus</name>
    <name type="common">Annual killifish</name>
    <dbReference type="NCBI Taxonomy" id="52670"/>
    <lineage>
        <taxon>Eukaryota</taxon>
        <taxon>Metazoa</taxon>
        <taxon>Chordata</taxon>
        <taxon>Craniata</taxon>
        <taxon>Vertebrata</taxon>
        <taxon>Euteleostomi</taxon>
        <taxon>Actinopterygii</taxon>
        <taxon>Neopterygii</taxon>
        <taxon>Teleostei</taxon>
        <taxon>Neoteleostei</taxon>
        <taxon>Acanthomorphata</taxon>
        <taxon>Ovalentaria</taxon>
        <taxon>Atherinomorphae</taxon>
        <taxon>Cyprinodontiformes</taxon>
        <taxon>Rivulidae</taxon>
        <taxon>Austrofundulus</taxon>
    </lineage>
</organism>
<dbReference type="AlphaFoldDB" id="A0A2I4BJ76"/>
<dbReference type="OrthoDB" id="9892611at2759"/>
<dbReference type="KEGG" id="alim:106520318"/>
<dbReference type="InterPro" id="IPR017452">
    <property type="entry name" value="GPCR_Rhodpsn_7TM"/>
</dbReference>
<evidence type="ECO:0000256" key="5">
    <source>
        <dbReference type="SAM" id="Phobius"/>
    </source>
</evidence>
<evidence type="ECO:0000256" key="3">
    <source>
        <dbReference type="ARBA" id="ARBA00022989"/>
    </source>
</evidence>
<dbReference type="Proteomes" id="UP000192220">
    <property type="component" value="Unplaced"/>
</dbReference>
<feature type="domain" description="G-protein coupled receptors family 1 profile" evidence="6">
    <location>
        <begin position="28"/>
        <end position="323"/>
    </location>
</feature>
<dbReference type="PRINTS" id="PR00237">
    <property type="entry name" value="GPCRRHODOPSN"/>
</dbReference>
<feature type="transmembrane region" description="Helical" evidence="5">
    <location>
        <begin position="12"/>
        <end position="35"/>
    </location>
</feature>